<reference evidence="4 5" key="1">
    <citation type="submission" date="2019-11" db="EMBL/GenBank/DDBJ databases">
        <title>Spirosoma endbachense sp. nov., isolated from a natural salt meadow.</title>
        <authorList>
            <person name="Rojas J."/>
            <person name="Ambika Manirajan B."/>
            <person name="Ratering S."/>
            <person name="Suarez C."/>
            <person name="Geissler-Plaum R."/>
            <person name="Schnell S."/>
        </authorList>
    </citation>
    <scope>NUCLEOTIDE SEQUENCE [LARGE SCALE GENOMIC DNA]</scope>
    <source>
        <strain evidence="4 5">I-24</strain>
    </source>
</reference>
<dbReference type="Proteomes" id="UP000464577">
    <property type="component" value="Chromosome"/>
</dbReference>
<dbReference type="SUPFAM" id="SSF51735">
    <property type="entry name" value="NAD(P)-binding Rossmann-fold domains"/>
    <property type="match status" value="1"/>
</dbReference>
<proteinExistence type="inferred from homology"/>
<dbReference type="Gene3D" id="3.40.50.720">
    <property type="entry name" value="NAD(P)-binding Rossmann-like Domain"/>
    <property type="match status" value="1"/>
</dbReference>
<sequence length="258" mass="28262">MDLRNSTVLITGGTSGLGYEFASQLLDLGSTVIITGRDQARLDQTKRKLPNVHTFQSDVSDPEAISQLFDNVTRQFPELNILINNAGEMRKLNLLDPMIDQDNINREIAINLSGPVRMVQQFLPHLLKQKSAAILNVTSGLAFIPFPLSPIYGATKSGLRAYTQSLRVQLKKTTIKVFDLVAPGAKTPLNDKFGGDVDSRMMMEPDKLVKVAIQGLTKNKVEILPGIAGIMKFLSRIAPGVLFNQFSKIAEKSLAQAA</sequence>
<dbReference type="PROSITE" id="PS00061">
    <property type="entry name" value="ADH_SHORT"/>
    <property type="match status" value="1"/>
</dbReference>
<dbReference type="Pfam" id="PF00106">
    <property type="entry name" value="adh_short"/>
    <property type="match status" value="1"/>
</dbReference>
<dbReference type="PRINTS" id="PR00081">
    <property type="entry name" value="GDHRDH"/>
</dbReference>
<keyword evidence="2" id="KW-0560">Oxidoreductase</keyword>
<dbReference type="InterPro" id="IPR036291">
    <property type="entry name" value="NAD(P)-bd_dom_sf"/>
</dbReference>
<keyword evidence="5" id="KW-1185">Reference proteome</keyword>
<dbReference type="EMBL" id="CP045997">
    <property type="protein sequence ID" value="QHV93811.1"/>
    <property type="molecule type" value="Genomic_DNA"/>
</dbReference>
<dbReference type="AlphaFoldDB" id="A0A6P1VKL6"/>
<evidence type="ECO:0000256" key="1">
    <source>
        <dbReference type="ARBA" id="ARBA00006484"/>
    </source>
</evidence>
<gene>
    <name evidence="4" type="ORF">GJR95_01650</name>
</gene>
<dbReference type="RefSeq" id="WP_162384230.1">
    <property type="nucleotide sequence ID" value="NZ_CP045997.1"/>
</dbReference>
<organism evidence="4 5">
    <name type="scientific">Spirosoma endbachense</name>
    <dbReference type="NCBI Taxonomy" id="2666025"/>
    <lineage>
        <taxon>Bacteria</taxon>
        <taxon>Pseudomonadati</taxon>
        <taxon>Bacteroidota</taxon>
        <taxon>Cytophagia</taxon>
        <taxon>Cytophagales</taxon>
        <taxon>Cytophagaceae</taxon>
        <taxon>Spirosoma</taxon>
    </lineage>
</organism>
<dbReference type="PANTHER" id="PTHR44196">
    <property type="entry name" value="DEHYDROGENASE/REDUCTASE SDR FAMILY MEMBER 7B"/>
    <property type="match status" value="1"/>
</dbReference>
<accession>A0A6P1VKL6</accession>
<evidence type="ECO:0000256" key="2">
    <source>
        <dbReference type="ARBA" id="ARBA00023002"/>
    </source>
</evidence>
<dbReference type="GO" id="GO:0016491">
    <property type="term" value="F:oxidoreductase activity"/>
    <property type="evidence" value="ECO:0007669"/>
    <property type="project" value="UniProtKB-KW"/>
</dbReference>
<name>A0A6P1VKL6_9BACT</name>
<evidence type="ECO:0000313" key="4">
    <source>
        <dbReference type="EMBL" id="QHV93811.1"/>
    </source>
</evidence>
<evidence type="ECO:0000313" key="5">
    <source>
        <dbReference type="Proteomes" id="UP000464577"/>
    </source>
</evidence>
<evidence type="ECO:0000256" key="3">
    <source>
        <dbReference type="RuleBase" id="RU000363"/>
    </source>
</evidence>
<dbReference type="InterPro" id="IPR002347">
    <property type="entry name" value="SDR_fam"/>
</dbReference>
<comment type="similarity">
    <text evidence="1 3">Belongs to the short-chain dehydrogenases/reductases (SDR) family.</text>
</comment>
<dbReference type="PRINTS" id="PR00080">
    <property type="entry name" value="SDRFAMILY"/>
</dbReference>
<protein>
    <submittedName>
        <fullName evidence="4">SDR family NAD(P)-dependent oxidoreductase</fullName>
    </submittedName>
</protein>
<dbReference type="InterPro" id="IPR020904">
    <property type="entry name" value="Sc_DH/Rdtase_CS"/>
</dbReference>
<dbReference type="GO" id="GO:0016020">
    <property type="term" value="C:membrane"/>
    <property type="evidence" value="ECO:0007669"/>
    <property type="project" value="TreeGrafter"/>
</dbReference>
<dbReference type="PANTHER" id="PTHR44196:SF1">
    <property type="entry name" value="DEHYDROGENASE_REDUCTASE SDR FAMILY MEMBER 7B"/>
    <property type="match status" value="1"/>
</dbReference>
<dbReference type="KEGG" id="senf:GJR95_01650"/>